<dbReference type="FunFam" id="1.25.40.10:FF:000090">
    <property type="entry name" value="Pentatricopeptide repeat-containing protein, chloroplastic"/>
    <property type="match status" value="1"/>
</dbReference>
<dbReference type="PANTHER" id="PTHR47926">
    <property type="entry name" value="PENTATRICOPEPTIDE REPEAT-CONTAINING PROTEIN"/>
    <property type="match status" value="1"/>
</dbReference>
<dbReference type="Pfam" id="PF20431">
    <property type="entry name" value="E_motif"/>
    <property type="match status" value="1"/>
</dbReference>
<accession>A0A8M8UW51</accession>
<dbReference type="Proteomes" id="UP000504604">
    <property type="component" value="Linkage group LG3"/>
</dbReference>
<keyword evidence="2" id="KW-0677">Repeat</keyword>
<dbReference type="Pfam" id="PF01535">
    <property type="entry name" value="PPR"/>
    <property type="match status" value="4"/>
</dbReference>
<feature type="repeat" description="PPR" evidence="3">
    <location>
        <begin position="259"/>
        <end position="293"/>
    </location>
</feature>
<dbReference type="GO" id="GO:0009451">
    <property type="term" value="P:RNA modification"/>
    <property type="evidence" value="ECO:0007669"/>
    <property type="project" value="InterPro"/>
</dbReference>
<dbReference type="PROSITE" id="PS51375">
    <property type="entry name" value="PPR"/>
    <property type="match status" value="3"/>
</dbReference>
<dbReference type="InterPro" id="IPR046848">
    <property type="entry name" value="E_motif"/>
</dbReference>
<name>A0A8M8UW51_SESIN</name>
<dbReference type="GO" id="GO:0008270">
    <property type="term" value="F:zinc ion binding"/>
    <property type="evidence" value="ECO:0007669"/>
    <property type="project" value="InterPro"/>
</dbReference>
<dbReference type="NCBIfam" id="TIGR00756">
    <property type="entry name" value="PPR"/>
    <property type="match status" value="4"/>
</dbReference>
<dbReference type="InterPro" id="IPR032867">
    <property type="entry name" value="DYW_dom"/>
</dbReference>
<evidence type="ECO:0000256" key="2">
    <source>
        <dbReference type="ARBA" id="ARBA00022737"/>
    </source>
</evidence>
<dbReference type="KEGG" id="sind:105158607"/>
<dbReference type="InterPro" id="IPR046960">
    <property type="entry name" value="PPR_At4g14850-like_plant"/>
</dbReference>
<feature type="repeat" description="PPR" evidence="3">
    <location>
        <begin position="396"/>
        <end position="430"/>
    </location>
</feature>
<feature type="domain" description="DYW" evidence="4">
    <location>
        <begin position="474"/>
        <end position="568"/>
    </location>
</feature>
<dbReference type="GeneID" id="105158607"/>
<organism evidence="5 6">
    <name type="scientific">Sesamum indicum</name>
    <name type="common">Oriental sesame</name>
    <name type="synonym">Sesamum orientale</name>
    <dbReference type="NCBI Taxonomy" id="4182"/>
    <lineage>
        <taxon>Eukaryota</taxon>
        <taxon>Viridiplantae</taxon>
        <taxon>Streptophyta</taxon>
        <taxon>Embryophyta</taxon>
        <taxon>Tracheophyta</taxon>
        <taxon>Spermatophyta</taxon>
        <taxon>Magnoliopsida</taxon>
        <taxon>eudicotyledons</taxon>
        <taxon>Gunneridae</taxon>
        <taxon>Pentapetalae</taxon>
        <taxon>asterids</taxon>
        <taxon>lamiids</taxon>
        <taxon>Lamiales</taxon>
        <taxon>Pedaliaceae</taxon>
        <taxon>Sesamum</taxon>
    </lineage>
</organism>
<sequence>MANPEVDPRCTHAQAIKTCINPNPQNRAFFNNLITLYANSNLHSSALQLFYSIPCPNTVTWTSIISAVANSPLAIRLFLSMLRHPRQTLPNARTLATLLKTCASLPNNWLGPQLQSLSFKLSLYENPFVGSAFVSLYCKIRDMDAARKVFDEMCERDVVCFAAIINGLAQNKRPVDALRYFVEMRRQDVASTFYSVSGALSAASGAAMLEQCMIIHGHAVITGLDRDTYVGTALIDGYGKCGLVEEARGVFNELETGLNVAVWNAMMAGYAQQGSKENVLEIFRLMESRGIEPDEYSFLAVLSAFCNAGMATETEMWLNRMKMQYELEPKIEHYTCLVGAMGRAGRLEEAEKAALTMPYEPDAAVWRVVLSSCVNSGNTDLAWRMTEKLLEIDPTDDSAYVIMANVLASAAKWDEVKKVWKMMRDKRVRKEVGRSWIELRGAVHVFFAGDRRHARKDEIYAKLTELMTDIEKLGYVPNSEEMLHEVDEKEKKDLLWYHSEKLAVAFGLMSGVTPPGKSLRIIKNLRICKDCHQAFKFISTVAKREIIVRDVHRYHRFLNGSCSCGDSWRNETCSSMNTLVENRHHLRVTLCMVVKFLSSCPPSRERSVTKLHMPILEQLGGRPGLLVNPLFIEELDV</sequence>
<evidence type="ECO:0000256" key="3">
    <source>
        <dbReference type="PROSITE-ProRule" id="PRU00708"/>
    </source>
</evidence>
<dbReference type="SUPFAM" id="SSF48452">
    <property type="entry name" value="TPR-like"/>
    <property type="match status" value="1"/>
</dbReference>
<protein>
    <submittedName>
        <fullName evidence="6">Pentatricopeptide repeat-containing protein At5g52630</fullName>
    </submittedName>
</protein>
<dbReference type="GO" id="GO:0003723">
    <property type="term" value="F:RNA binding"/>
    <property type="evidence" value="ECO:0007669"/>
    <property type="project" value="InterPro"/>
</dbReference>
<gene>
    <name evidence="6" type="primary">LOC105158607</name>
</gene>
<feature type="repeat" description="PPR" evidence="3">
    <location>
        <begin position="157"/>
        <end position="191"/>
    </location>
</feature>
<reference evidence="6" key="1">
    <citation type="submission" date="2025-08" db="UniProtKB">
        <authorList>
            <consortium name="RefSeq"/>
        </authorList>
    </citation>
    <scope>IDENTIFICATION</scope>
</reference>
<dbReference type="RefSeq" id="XP_020548169.1">
    <property type="nucleotide sequence ID" value="XM_020692510.1"/>
</dbReference>
<keyword evidence="5" id="KW-1185">Reference proteome</keyword>
<dbReference type="Pfam" id="PF14432">
    <property type="entry name" value="DYW_deaminase"/>
    <property type="match status" value="1"/>
</dbReference>
<evidence type="ECO:0000256" key="1">
    <source>
        <dbReference type="ARBA" id="ARBA00006643"/>
    </source>
</evidence>
<dbReference type="InterPro" id="IPR011990">
    <property type="entry name" value="TPR-like_helical_dom_sf"/>
</dbReference>
<dbReference type="AlphaFoldDB" id="A0A8M8UW51"/>
<proteinExistence type="inferred from homology"/>
<dbReference type="Gene3D" id="1.25.40.10">
    <property type="entry name" value="Tetratricopeptide repeat domain"/>
    <property type="match status" value="4"/>
</dbReference>
<evidence type="ECO:0000313" key="5">
    <source>
        <dbReference type="Proteomes" id="UP000504604"/>
    </source>
</evidence>
<dbReference type="OrthoDB" id="1912849at2759"/>
<comment type="similarity">
    <text evidence="1">Belongs to the PPR family. PCMP-H subfamily.</text>
</comment>
<dbReference type="PANTHER" id="PTHR47926:SF464">
    <property type="entry name" value="DYW DOMAIN-CONTAINING PROTEIN"/>
    <property type="match status" value="1"/>
</dbReference>
<evidence type="ECO:0000259" key="4">
    <source>
        <dbReference type="Pfam" id="PF14432"/>
    </source>
</evidence>
<dbReference type="InterPro" id="IPR002885">
    <property type="entry name" value="PPR_rpt"/>
</dbReference>
<dbReference type="Pfam" id="PF13041">
    <property type="entry name" value="PPR_2"/>
    <property type="match status" value="1"/>
</dbReference>
<evidence type="ECO:0000313" key="6">
    <source>
        <dbReference type="RefSeq" id="XP_020548169.1"/>
    </source>
</evidence>